<accession>A0A5M6ZGP8</accession>
<evidence type="ECO:0000259" key="1">
    <source>
        <dbReference type="Pfam" id="PF02698"/>
    </source>
</evidence>
<name>A0A5M6ZGP8_9PROT</name>
<protein>
    <submittedName>
        <fullName evidence="2">YdcF family protein</fullName>
    </submittedName>
</protein>
<evidence type="ECO:0000313" key="3">
    <source>
        <dbReference type="Proteomes" id="UP000325122"/>
    </source>
</evidence>
<organism evidence="2 3">
    <name type="scientific">Alkalicaulis satelles</name>
    <dbReference type="NCBI Taxonomy" id="2609175"/>
    <lineage>
        <taxon>Bacteria</taxon>
        <taxon>Pseudomonadati</taxon>
        <taxon>Pseudomonadota</taxon>
        <taxon>Alphaproteobacteria</taxon>
        <taxon>Maricaulales</taxon>
        <taxon>Maricaulaceae</taxon>
        <taxon>Alkalicaulis</taxon>
    </lineage>
</organism>
<reference evidence="2 3" key="1">
    <citation type="submission" date="2019-09" db="EMBL/GenBank/DDBJ databases">
        <authorList>
            <person name="Kevbrin V."/>
            <person name="Grouzdev D.S."/>
        </authorList>
    </citation>
    <scope>NUCLEOTIDE SEQUENCE [LARGE SCALE GENOMIC DNA]</scope>
    <source>
        <strain evidence="2 3">G-192</strain>
    </source>
</reference>
<dbReference type="RefSeq" id="WP_150023210.1">
    <property type="nucleotide sequence ID" value="NZ_VWOJ01000002.1"/>
</dbReference>
<dbReference type="Pfam" id="PF02698">
    <property type="entry name" value="DUF218"/>
    <property type="match status" value="1"/>
</dbReference>
<proteinExistence type="predicted"/>
<feature type="domain" description="DUF218" evidence="1">
    <location>
        <begin position="44"/>
        <end position="176"/>
    </location>
</feature>
<gene>
    <name evidence="2" type="ORF">F1654_09125</name>
</gene>
<dbReference type="InterPro" id="IPR003848">
    <property type="entry name" value="DUF218"/>
</dbReference>
<dbReference type="EMBL" id="VWOJ01000002">
    <property type="protein sequence ID" value="KAA5803943.1"/>
    <property type="molecule type" value="Genomic_DNA"/>
</dbReference>
<comment type="caution">
    <text evidence="2">The sequence shown here is derived from an EMBL/GenBank/DDBJ whole genome shotgun (WGS) entry which is preliminary data.</text>
</comment>
<dbReference type="AlphaFoldDB" id="A0A5M6ZGP8"/>
<keyword evidence="3" id="KW-1185">Reference proteome</keyword>
<dbReference type="CDD" id="cd06259">
    <property type="entry name" value="YdcF-like"/>
    <property type="match status" value="1"/>
</dbReference>
<sequence>MRGALSAARLIAFVALFAFATGFALFLNEARGYGPDPLVSAPGAVVLTGGGGRVATGVELLQSGQAGRLLISGVNPGSPPADIAAAAGAPDDLFDCCVDFGLEAANTAGNAIETAAWARERGYGAILVITSDYHMPRALLELRAAAPDLDLIAYGVSAPAPWSSTAQARRWLQEYLKYAAVFARERAAGR</sequence>
<dbReference type="Proteomes" id="UP000325122">
    <property type="component" value="Unassembled WGS sequence"/>
</dbReference>
<evidence type="ECO:0000313" key="2">
    <source>
        <dbReference type="EMBL" id="KAA5803943.1"/>
    </source>
</evidence>